<dbReference type="InterPro" id="IPR005829">
    <property type="entry name" value="Sugar_transporter_CS"/>
</dbReference>
<feature type="transmembrane region" description="Helical" evidence="8">
    <location>
        <begin position="190"/>
        <end position="209"/>
    </location>
</feature>
<dbReference type="AlphaFoldDB" id="D4YMW5"/>
<feature type="transmembrane region" description="Helical" evidence="8">
    <location>
        <begin position="113"/>
        <end position="134"/>
    </location>
</feature>
<dbReference type="InterPro" id="IPR020846">
    <property type="entry name" value="MFS_dom"/>
</dbReference>
<dbReference type="InterPro" id="IPR051084">
    <property type="entry name" value="H+-coupled_symporters"/>
</dbReference>
<dbReference type="EMBL" id="ADNU01000037">
    <property type="protein sequence ID" value="EFG47430.1"/>
    <property type="molecule type" value="Genomic_DNA"/>
</dbReference>
<feature type="transmembrane region" description="Helical" evidence="8">
    <location>
        <begin position="155"/>
        <end position="178"/>
    </location>
</feature>
<evidence type="ECO:0000256" key="6">
    <source>
        <dbReference type="ARBA" id="ARBA00022989"/>
    </source>
</evidence>
<reference evidence="10 11" key="1">
    <citation type="submission" date="2010-04" db="EMBL/GenBank/DDBJ databases">
        <authorList>
            <person name="Qin X."/>
            <person name="Bachman B."/>
            <person name="Battles P."/>
            <person name="Bell A."/>
            <person name="Bess C."/>
            <person name="Bickham C."/>
            <person name="Chaboub L."/>
            <person name="Chen D."/>
            <person name="Coyle M."/>
            <person name="Deiros D.R."/>
            <person name="Dinh H."/>
            <person name="Forbes L."/>
            <person name="Fowler G."/>
            <person name="Francisco L."/>
            <person name="Fu Q."/>
            <person name="Gubbala S."/>
            <person name="Hale W."/>
            <person name="Han Y."/>
            <person name="Hemphill L."/>
            <person name="Highlander S.K."/>
            <person name="Hirani K."/>
            <person name="Hogues M."/>
            <person name="Jackson L."/>
            <person name="Jakkamsetti A."/>
            <person name="Javaid M."/>
            <person name="Jiang H."/>
            <person name="Korchina V."/>
            <person name="Kovar C."/>
            <person name="Lara F."/>
            <person name="Lee S."/>
            <person name="Mata R."/>
            <person name="Mathew T."/>
            <person name="Moen C."/>
            <person name="Morales K."/>
            <person name="Munidasa M."/>
            <person name="Nazareth L."/>
            <person name="Ngo R."/>
            <person name="Nguyen L."/>
            <person name="Okwuonu G."/>
            <person name="Ongeri F."/>
            <person name="Patil S."/>
            <person name="Petrosino J."/>
            <person name="Pham C."/>
            <person name="Pham P."/>
            <person name="Pu L.-L."/>
            <person name="Puazo M."/>
            <person name="Raj R."/>
            <person name="Reid J."/>
            <person name="Rouhana J."/>
            <person name="Saada N."/>
            <person name="Shang Y."/>
            <person name="Simmons D."/>
            <person name="Thornton R."/>
            <person name="Warren J."/>
            <person name="Weissenberger G."/>
            <person name="Zhang J."/>
            <person name="Zhang L."/>
            <person name="Zhou C."/>
            <person name="Zhu D."/>
            <person name="Muzny D."/>
            <person name="Worley K."/>
            <person name="Gibbs R."/>
        </authorList>
    </citation>
    <scope>NUCLEOTIDE SEQUENCE [LARGE SCALE GENOMIC DNA]</scope>
    <source>
        <strain evidence="10 11">ATCC 49030</strain>
    </source>
</reference>
<feature type="transmembrane region" description="Helical" evidence="8">
    <location>
        <begin position="56"/>
        <end position="78"/>
    </location>
</feature>
<evidence type="ECO:0000256" key="2">
    <source>
        <dbReference type="ARBA" id="ARBA00022448"/>
    </source>
</evidence>
<feature type="transmembrane region" description="Helical" evidence="8">
    <location>
        <begin position="408"/>
        <end position="426"/>
    </location>
</feature>
<dbReference type="PANTHER" id="PTHR43528:SF1">
    <property type="entry name" value="ALPHA-KETOGLUTARATE PERMEASE"/>
    <property type="match status" value="1"/>
</dbReference>
<evidence type="ECO:0000256" key="3">
    <source>
        <dbReference type="ARBA" id="ARBA00022475"/>
    </source>
</evidence>
<dbReference type="Gene3D" id="1.20.1250.20">
    <property type="entry name" value="MFS general substrate transporter like domains"/>
    <property type="match status" value="2"/>
</dbReference>
<evidence type="ECO:0000313" key="10">
    <source>
        <dbReference type="EMBL" id="EFG47430.1"/>
    </source>
</evidence>
<comment type="subcellular location">
    <subcellularLocation>
        <location evidence="1">Cell membrane</location>
        <topology evidence="1">Multi-pass membrane protein</topology>
    </subcellularLocation>
</comment>
<feature type="transmembrane region" description="Helical" evidence="8">
    <location>
        <begin position="20"/>
        <end position="44"/>
    </location>
</feature>
<keyword evidence="11" id="KW-1185">Reference proteome</keyword>
<feature type="transmembrane region" description="Helical" evidence="8">
    <location>
        <begin position="342"/>
        <end position="364"/>
    </location>
</feature>
<evidence type="ECO:0000256" key="7">
    <source>
        <dbReference type="ARBA" id="ARBA00023136"/>
    </source>
</evidence>
<feature type="transmembrane region" description="Helical" evidence="8">
    <location>
        <begin position="291"/>
        <end position="308"/>
    </location>
</feature>
<dbReference type="SUPFAM" id="SSF103473">
    <property type="entry name" value="MFS general substrate transporter"/>
    <property type="match status" value="1"/>
</dbReference>
<keyword evidence="7 8" id="KW-0472">Membrane</keyword>
<evidence type="ECO:0000256" key="1">
    <source>
        <dbReference type="ARBA" id="ARBA00004651"/>
    </source>
</evidence>
<accession>D4YMW5</accession>
<dbReference type="InterPro" id="IPR005828">
    <property type="entry name" value="MFS_sugar_transport-like"/>
</dbReference>
<dbReference type="PANTHER" id="PTHR43528">
    <property type="entry name" value="ALPHA-KETOGLUTARATE PERMEASE"/>
    <property type="match status" value="1"/>
</dbReference>
<dbReference type="Proteomes" id="UP000005714">
    <property type="component" value="Unassembled WGS sequence"/>
</dbReference>
<dbReference type="Pfam" id="PF00083">
    <property type="entry name" value="Sugar_tr"/>
    <property type="match status" value="1"/>
</dbReference>
<dbReference type="STRING" id="585530.HMPREF0183_1222"/>
<dbReference type="PROSITE" id="PS00217">
    <property type="entry name" value="SUGAR_TRANSPORT_2"/>
    <property type="match status" value="1"/>
</dbReference>
<evidence type="ECO:0000256" key="5">
    <source>
        <dbReference type="ARBA" id="ARBA00022847"/>
    </source>
</evidence>
<proteinExistence type="predicted"/>
<protein>
    <submittedName>
        <fullName evidence="10">Transporter, major facilitator family protein</fullName>
    </submittedName>
</protein>
<evidence type="ECO:0000259" key="9">
    <source>
        <dbReference type="PROSITE" id="PS50850"/>
    </source>
</evidence>
<dbReference type="GO" id="GO:0015293">
    <property type="term" value="F:symporter activity"/>
    <property type="evidence" value="ECO:0007669"/>
    <property type="project" value="UniProtKB-KW"/>
</dbReference>
<dbReference type="GO" id="GO:0005886">
    <property type="term" value="C:plasma membrane"/>
    <property type="evidence" value="ECO:0007669"/>
    <property type="project" value="UniProtKB-SubCell"/>
</dbReference>
<feature type="domain" description="Major facilitator superfamily (MFS) profile" evidence="9">
    <location>
        <begin position="18"/>
        <end position="430"/>
    </location>
</feature>
<keyword evidence="6 8" id="KW-1133">Transmembrane helix</keyword>
<evidence type="ECO:0000256" key="4">
    <source>
        <dbReference type="ARBA" id="ARBA00022692"/>
    </source>
</evidence>
<evidence type="ECO:0000256" key="8">
    <source>
        <dbReference type="SAM" id="Phobius"/>
    </source>
</evidence>
<organism evidence="10 11">
    <name type="scientific">Brevibacterium mcbrellneri ATCC 49030</name>
    <dbReference type="NCBI Taxonomy" id="585530"/>
    <lineage>
        <taxon>Bacteria</taxon>
        <taxon>Bacillati</taxon>
        <taxon>Actinomycetota</taxon>
        <taxon>Actinomycetes</taxon>
        <taxon>Micrococcales</taxon>
        <taxon>Brevibacteriaceae</taxon>
        <taxon>Brevibacterium</taxon>
    </lineage>
</organism>
<keyword evidence="5" id="KW-0769">Symport</keyword>
<comment type="caution">
    <text evidence="10">The sequence shown here is derived from an EMBL/GenBank/DDBJ whole genome shotgun (WGS) entry which is preliminary data.</text>
</comment>
<feature type="transmembrane region" description="Helical" evidence="8">
    <location>
        <begin position="376"/>
        <end position="396"/>
    </location>
</feature>
<feature type="transmembrane region" description="Helical" evidence="8">
    <location>
        <begin position="90"/>
        <end position="107"/>
    </location>
</feature>
<name>D4YMW5_9MICO</name>
<feature type="transmembrane region" description="Helical" evidence="8">
    <location>
        <begin position="315"/>
        <end position="336"/>
    </location>
</feature>
<dbReference type="PROSITE" id="PS50850">
    <property type="entry name" value="MFS"/>
    <property type="match status" value="1"/>
</dbReference>
<sequence length="436" mass="46477">MSFTASGSTRHSRRKIKDMIAVNFGNALEWYDWNIYTIFAVVFASQIFKAGNPTSALLSTLAVFAVGFIARPIGGFIFGAVADKVGRKRSLFIAMVVTAVGSLIIAVTPTYAAAGILAPIVLTVARLLQGLAHGGEMGTSVTYLVERAPDNRRGFFGATSWISVVIGTILATLVGLGINTFLSPDQVATWGWRMAFALGGILGLYALVLRRTIEESEHYTATQEINEVTQSPAGQGDASESSASSIMRGLWIIFVVSASGSLMFYTWLIYLPTHAQQVHQLPPTQTLSASLIAQVIFMAAIFGAGMLGDRVGRKPMVIVFSLLFVILPYPLFGILGSSFVSFLAVQTVALLGVAVLFGVNGALWSEVLPTEVRAKGVATVLSLATAIFGGTAPYVITWLNANNLPNVFPGYLMVMAALTGITALFMKETKGISLSR</sequence>
<dbReference type="InterPro" id="IPR036259">
    <property type="entry name" value="MFS_trans_sf"/>
</dbReference>
<gene>
    <name evidence="10" type="primary">kgtP</name>
    <name evidence="10" type="ORF">HMPREF0183_1222</name>
</gene>
<keyword evidence="4 8" id="KW-0812">Transmembrane</keyword>
<feature type="transmembrane region" description="Helical" evidence="8">
    <location>
        <begin position="250"/>
        <end position="271"/>
    </location>
</feature>
<keyword evidence="3" id="KW-1003">Cell membrane</keyword>
<dbReference type="OrthoDB" id="8953821at2"/>
<keyword evidence="2" id="KW-0813">Transport</keyword>
<evidence type="ECO:0000313" key="11">
    <source>
        <dbReference type="Proteomes" id="UP000005714"/>
    </source>
</evidence>
<dbReference type="eggNOG" id="COG0477">
    <property type="taxonomic scope" value="Bacteria"/>
</dbReference>